<dbReference type="NCBIfam" id="TIGR01512">
    <property type="entry name" value="ATPase-IB2_Cd"/>
    <property type="match status" value="1"/>
</dbReference>
<dbReference type="InterPro" id="IPR036412">
    <property type="entry name" value="HAD-like_sf"/>
</dbReference>
<dbReference type="SUPFAM" id="SSF55008">
    <property type="entry name" value="HMA, heavy metal-associated domain"/>
    <property type="match status" value="1"/>
</dbReference>
<proteinExistence type="inferred from homology"/>
<comment type="similarity">
    <text evidence="2 14">Belongs to the cation transport ATPase (P-type) (TC 3.A.3) family. Type IB subfamily.</text>
</comment>
<dbReference type="InterPro" id="IPR059000">
    <property type="entry name" value="ATPase_P-type_domA"/>
</dbReference>
<feature type="transmembrane region" description="Helical" evidence="14">
    <location>
        <begin position="83"/>
        <end position="99"/>
    </location>
</feature>
<evidence type="ECO:0000256" key="4">
    <source>
        <dbReference type="ARBA" id="ARBA00022553"/>
    </source>
</evidence>
<keyword evidence="16" id="KW-0378">Hydrolase</keyword>
<dbReference type="SFLD" id="SFLDF00027">
    <property type="entry name" value="p-type_atpase"/>
    <property type="match status" value="1"/>
</dbReference>
<evidence type="ECO:0000256" key="2">
    <source>
        <dbReference type="ARBA" id="ARBA00006024"/>
    </source>
</evidence>
<dbReference type="GO" id="GO:0046872">
    <property type="term" value="F:metal ion binding"/>
    <property type="evidence" value="ECO:0007669"/>
    <property type="project" value="UniProtKB-KW"/>
</dbReference>
<dbReference type="PANTHER" id="PTHR48085:SF5">
    <property type="entry name" value="CADMIUM_ZINC-TRANSPORTING ATPASE HMA4-RELATED"/>
    <property type="match status" value="1"/>
</dbReference>
<evidence type="ECO:0000256" key="10">
    <source>
        <dbReference type="ARBA" id="ARBA00022989"/>
    </source>
</evidence>
<protein>
    <recommendedName>
        <fullName evidence="12">P-type Zn(2+) transporter</fullName>
        <ecNumber evidence="12">7.2.2.12</ecNumber>
    </recommendedName>
</protein>
<dbReference type="InterPro" id="IPR018303">
    <property type="entry name" value="ATPase_P-typ_P_site"/>
</dbReference>
<dbReference type="PRINTS" id="PR00941">
    <property type="entry name" value="CDATPASE"/>
</dbReference>
<dbReference type="Proteomes" id="UP000322876">
    <property type="component" value="Unassembled WGS sequence"/>
</dbReference>
<feature type="transmembrane region" description="Helical" evidence="14">
    <location>
        <begin position="311"/>
        <end position="331"/>
    </location>
</feature>
<evidence type="ECO:0000256" key="3">
    <source>
        <dbReference type="ARBA" id="ARBA00022475"/>
    </source>
</evidence>
<evidence type="ECO:0000313" key="16">
    <source>
        <dbReference type="EMBL" id="KAA0257796.1"/>
    </source>
</evidence>
<dbReference type="GO" id="GO:0016463">
    <property type="term" value="F:P-type zinc transporter activity"/>
    <property type="evidence" value="ECO:0007669"/>
    <property type="project" value="UniProtKB-EC"/>
</dbReference>
<dbReference type="CDD" id="cd07548">
    <property type="entry name" value="P-type_ATPase-Cd_Zn_Co_like"/>
    <property type="match status" value="1"/>
</dbReference>
<keyword evidence="3 14" id="KW-1003">Cell membrane</keyword>
<evidence type="ECO:0000256" key="8">
    <source>
        <dbReference type="ARBA" id="ARBA00022840"/>
    </source>
</evidence>
<feature type="domain" description="HMA" evidence="15">
    <location>
        <begin position="1"/>
        <end position="62"/>
    </location>
</feature>
<evidence type="ECO:0000256" key="1">
    <source>
        <dbReference type="ARBA" id="ARBA00004651"/>
    </source>
</evidence>
<evidence type="ECO:0000259" key="15">
    <source>
        <dbReference type="PROSITE" id="PS50846"/>
    </source>
</evidence>
<dbReference type="InterPro" id="IPR023214">
    <property type="entry name" value="HAD_sf"/>
</dbReference>
<dbReference type="GO" id="GO:0016887">
    <property type="term" value="F:ATP hydrolysis activity"/>
    <property type="evidence" value="ECO:0007669"/>
    <property type="project" value="InterPro"/>
</dbReference>
<name>A0A5A8F7G7_9BACT</name>
<dbReference type="PROSITE" id="PS01047">
    <property type="entry name" value="HMA_1"/>
    <property type="match status" value="1"/>
</dbReference>
<evidence type="ECO:0000256" key="11">
    <source>
        <dbReference type="ARBA" id="ARBA00023136"/>
    </source>
</evidence>
<dbReference type="Gene3D" id="3.40.1110.10">
    <property type="entry name" value="Calcium-transporting ATPase, cytoplasmic domain N"/>
    <property type="match status" value="1"/>
</dbReference>
<evidence type="ECO:0000256" key="12">
    <source>
        <dbReference type="ARBA" id="ARBA00039097"/>
    </source>
</evidence>
<dbReference type="GO" id="GO:0005524">
    <property type="term" value="F:ATP binding"/>
    <property type="evidence" value="ECO:0007669"/>
    <property type="project" value="UniProtKB-UniRule"/>
</dbReference>
<dbReference type="NCBIfam" id="TIGR01494">
    <property type="entry name" value="ATPase_P-type"/>
    <property type="match status" value="1"/>
</dbReference>
<keyword evidence="11 14" id="KW-0472">Membrane</keyword>
<dbReference type="NCBIfam" id="TIGR01525">
    <property type="entry name" value="ATPase-IB_hvy"/>
    <property type="match status" value="1"/>
</dbReference>
<dbReference type="FunFam" id="2.70.150.10:FF:000002">
    <property type="entry name" value="Copper-transporting ATPase 1, putative"/>
    <property type="match status" value="1"/>
</dbReference>
<dbReference type="Gene3D" id="3.40.50.1000">
    <property type="entry name" value="HAD superfamily/HAD-like"/>
    <property type="match status" value="1"/>
</dbReference>
<dbReference type="AlphaFoldDB" id="A0A5A8F7G7"/>
<dbReference type="SFLD" id="SFLDG00002">
    <property type="entry name" value="C1.7:_P-type_atpase_like"/>
    <property type="match status" value="1"/>
</dbReference>
<comment type="catalytic activity">
    <reaction evidence="13">
        <text>Zn(2+)(in) + ATP + H2O = Zn(2+)(out) + ADP + phosphate + H(+)</text>
        <dbReference type="Rhea" id="RHEA:20621"/>
        <dbReference type="ChEBI" id="CHEBI:15377"/>
        <dbReference type="ChEBI" id="CHEBI:15378"/>
        <dbReference type="ChEBI" id="CHEBI:29105"/>
        <dbReference type="ChEBI" id="CHEBI:30616"/>
        <dbReference type="ChEBI" id="CHEBI:43474"/>
        <dbReference type="ChEBI" id="CHEBI:456216"/>
        <dbReference type="EC" id="7.2.2.12"/>
    </reaction>
</comment>
<evidence type="ECO:0000256" key="14">
    <source>
        <dbReference type="RuleBase" id="RU362081"/>
    </source>
</evidence>
<dbReference type="InterPro" id="IPR027256">
    <property type="entry name" value="P-typ_ATPase_IB"/>
</dbReference>
<gene>
    <name evidence="16" type="primary">cadA</name>
    <name evidence="16" type="ORF">FHQ18_08620</name>
</gene>
<keyword evidence="4" id="KW-0597">Phosphoprotein</keyword>
<evidence type="ECO:0000313" key="17">
    <source>
        <dbReference type="Proteomes" id="UP000322876"/>
    </source>
</evidence>
<evidence type="ECO:0000256" key="5">
    <source>
        <dbReference type="ARBA" id="ARBA00022692"/>
    </source>
</evidence>
<dbReference type="SUPFAM" id="SSF56784">
    <property type="entry name" value="HAD-like"/>
    <property type="match status" value="1"/>
</dbReference>
<dbReference type="InterPro" id="IPR036163">
    <property type="entry name" value="HMA_dom_sf"/>
</dbReference>
<dbReference type="InterPro" id="IPR023299">
    <property type="entry name" value="ATPase_P-typ_cyto_dom_N"/>
</dbReference>
<feature type="transmembrane region" description="Helical" evidence="14">
    <location>
        <begin position="343"/>
        <end position="364"/>
    </location>
</feature>
<keyword evidence="17" id="KW-1185">Reference proteome</keyword>
<dbReference type="GO" id="GO:0015086">
    <property type="term" value="F:cadmium ion transmembrane transporter activity"/>
    <property type="evidence" value="ECO:0007669"/>
    <property type="project" value="TreeGrafter"/>
</dbReference>
<dbReference type="InterPro" id="IPR044492">
    <property type="entry name" value="P_typ_ATPase_HD_dom"/>
</dbReference>
<dbReference type="PRINTS" id="PR00119">
    <property type="entry name" value="CATATPASE"/>
</dbReference>
<feature type="transmembrane region" description="Helical" evidence="14">
    <location>
        <begin position="648"/>
        <end position="667"/>
    </location>
</feature>
<feature type="transmembrane region" description="Helical" evidence="14">
    <location>
        <begin position="673"/>
        <end position="691"/>
    </location>
</feature>
<dbReference type="InterPro" id="IPR051014">
    <property type="entry name" value="Cation_Transport_ATPase_IB"/>
</dbReference>
<dbReference type="Gene3D" id="2.70.150.10">
    <property type="entry name" value="Calcium-transporting ATPase, cytoplasmic transduction domain A"/>
    <property type="match status" value="1"/>
</dbReference>
<dbReference type="SUPFAM" id="SSF81665">
    <property type="entry name" value="Calcium ATPase, transmembrane domain M"/>
    <property type="match status" value="1"/>
</dbReference>
<evidence type="ECO:0000256" key="7">
    <source>
        <dbReference type="ARBA" id="ARBA00022741"/>
    </source>
</evidence>
<dbReference type="InterPro" id="IPR008250">
    <property type="entry name" value="ATPase_P-typ_transduc_dom_A_sf"/>
</dbReference>
<keyword evidence="5 14" id="KW-0812">Transmembrane</keyword>
<dbReference type="PROSITE" id="PS00154">
    <property type="entry name" value="ATPASE_E1_E2"/>
    <property type="match status" value="1"/>
</dbReference>
<dbReference type="SFLD" id="SFLDS00003">
    <property type="entry name" value="Haloacid_Dehalogenase"/>
    <property type="match status" value="1"/>
</dbReference>
<dbReference type="InterPro" id="IPR001757">
    <property type="entry name" value="P_typ_ATPase"/>
</dbReference>
<dbReference type="OrthoDB" id="9813266at2"/>
<accession>A0A5A8F7G7</accession>
<keyword evidence="8 14" id="KW-0067">ATP-binding</keyword>
<dbReference type="InterPro" id="IPR023298">
    <property type="entry name" value="ATPase_P-typ_TM_dom_sf"/>
</dbReference>
<evidence type="ECO:0000256" key="6">
    <source>
        <dbReference type="ARBA" id="ARBA00022723"/>
    </source>
</evidence>
<keyword evidence="6 14" id="KW-0479">Metal-binding</keyword>
<dbReference type="Pfam" id="PF00702">
    <property type="entry name" value="Hydrolase"/>
    <property type="match status" value="1"/>
</dbReference>
<dbReference type="EC" id="7.2.2.12" evidence="12"/>
<dbReference type="InterPro" id="IPR017969">
    <property type="entry name" value="Heavy-metal-associated_CS"/>
</dbReference>
<evidence type="ECO:0000256" key="13">
    <source>
        <dbReference type="ARBA" id="ARBA00047308"/>
    </source>
</evidence>
<comment type="caution">
    <text evidence="16">The sequence shown here is derived from an EMBL/GenBank/DDBJ whole genome shotgun (WGS) entry which is preliminary data.</text>
</comment>
<keyword evidence="10 14" id="KW-1133">Transmembrane helix</keyword>
<dbReference type="Pfam" id="PF00122">
    <property type="entry name" value="E1-E2_ATPase"/>
    <property type="match status" value="1"/>
</dbReference>
<dbReference type="PROSITE" id="PS50846">
    <property type="entry name" value="HMA_2"/>
    <property type="match status" value="1"/>
</dbReference>
<feature type="transmembrane region" description="Helical" evidence="14">
    <location>
        <begin position="105"/>
        <end position="126"/>
    </location>
</feature>
<dbReference type="SUPFAM" id="SSF81653">
    <property type="entry name" value="Calcium ATPase, transduction domain A"/>
    <property type="match status" value="1"/>
</dbReference>
<reference evidence="16 17" key="1">
    <citation type="submission" date="2019-06" db="EMBL/GenBank/DDBJ databases">
        <title>Genomic insights into carbon and energy metabolism of Deferribacter autotrophicus revealed new metabolic traits in the phylum Deferribacteres.</title>
        <authorList>
            <person name="Slobodkin A.I."/>
            <person name="Slobodkina G.B."/>
            <person name="Allioux M."/>
            <person name="Alain K."/>
            <person name="Jebbar M."/>
            <person name="Shadrin V."/>
            <person name="Kublanov I.V."/>
            <person name="Toshchakov S.V."/>
            <person name="Bonch-Osmolovskaya E.A."/>
        </authorList>
    </citation>
    <scope>NUCLEOTIDE SEQUENCE [LARGE SCALE GENOMIC DNA]</scope>
    <source>
        <strain evidence="16 17">SL50</strain>
    </source>
</reference>
<evidence type="ECO:0000256" key="9">
    <source>
        <dbReference type="ARBA" id="ARBA00022967"/>
    </source>
</evidence>
<keyword evidence="9" id="KW-1278">Translocase</keyword>
<keyword evidence="7 14" id="KW-0547">Nucleotide-binding</keyword>
<dbReference type="RefSeq" id="WP_149266769.1">
    <property type="nucleotide sequence ID" value="NZ_VFJB01000006.1"/>
</dbReference>
<sequence length="695" mass="76585">MKKYFLKGLDCPACAIKIENGLKTALSDETISINFTYKTVTLKSEQYKDAKHIIKKLDPDVELIDLSKKEVDIDDSVNTKFEFTKILIALMLFTISLFYKSKLSAYPLFEYTAFLTPYFIIGYPVILKAAKNIKNKQIFDENFLILIATIGAIAIKELPEAVAVMLFYNVGEYLQNLAVGRSRKSIKNLLNLKPETVNIIKNDTYITVTPEEVKIGDIILVKPGEKIPLDGVVVEGSSFVNTSALTGEFVPKRVKAGEDILSGMINESGLLKIKVTKEYKDSTIAKILELVEEASSRKSKTEQFITKFARYYTPFVVFTALFIAFIPPIILPNQTYANWIYRALILLVISCPCALVISIPLSYFSGIGKSAKNGILVKGSNYLEALTDTEVVAFDKTGTLTKGVFKINRIVTKNGASEDEILKYAAYAEINSNHPVAEVIVKSFGQPIDKSKIESFEEIKGYGLKAVVNGKTILVGNDGLMHMKGIPHDDCDVEHSVVYVAVDGKFLGYILIDDEIKEESLQVVNKLKQVGVNKVIMLTGDNFNAAKKIADKLNIDEFYAGLLPQDKVDKLKEIKDKLSEKQRVVFAGDGINDAPVIALSDIGIAMGGVGSDAAIEAADIVIMDDNPLAIPKAIKIAKHTKKIAKENIIFSLSVKGIFIILGIFGVATMWEAVFADVGVALLAILNSLRIFTYKT</sequence>
<organism evidence="16 17">
    <name type="scientific">Deferribacter autotrophicus</name>
    <dbReference type="NCBI Taxonomy" id="500465"/>
    <lineage>
        <taxon>Bacteria</taxon>
        <taxon>Pseudomonadati</taxon>
        <taxon>Deferribacterota</taxon>
        <taxon>Deferribacteres</taxon>
        <taxon>Deferribacterales</taxon>
        <taxon>Deferribacteraceae</taxon>
        <taxon>Deferribacter</taxon>
    </lineage>
</organism>
<dbReference type="EMBL" id="VFJB01000006">
    <property type="protein sequence ID" value="KAA0257796.1"/>
    <property type="molecule type" value="Genomic_DNA"/>
</dbReference>
<dbReference type="InterPro" id="IPR006121">
    <property type="entry name" value="HMA_dom"/>
</dbReference>
<dbReference type="GO" id="GO:0005886">
    <property type="term" value="C:plasma membrane"/>
    <property type="evidence" value="ECO:0007669"/>
    <property type="project" value="UniProtKB-SubCell"/>
</dbReference>
<comment type="subcellular location">
    <subcellularLocation>
        <location evidence="1">Cell membrane</location>
        <topology evidence="1">Multi-pass membrane protein</topology>
    </subcellularLocation>
</comment>
<dbReference type="PANTHER" id="PTHR48085">
    <property type="entry name" value="CADMIUM/ZINC-TRANSPORTING ATPASE HMA2-RELATED"/>
    <property type="match status" value="1"/>
</dbReference>